<dbReference type="Gene3D" id="3.50.50.60">
    <property type="entry name" value="FAD/NAD(P)-binding domain"/>
    <property type="match status" value="1"/>
</dbReference>
<dbReference type="AlphaFoldDB" id="A0A423GVH7"/>
<dbReference type="SUPFAM" id="SSF51905">
    <property type="entry name" value="FAD/NAD(P)-binding domain"/>
    <property type="match status" value="2"/>
</dbReference>
<dbReference type="InterPro" id="IPR038732">
    <property type="entry name" value="HpyO/CreE_NAD-binding"/>
</dbReference>
<accession>A0A423GVH7</accession>
<evidence type="ECO:0000313" key="2">
    <source>
        <dbReference type="EMBL" id="RON01605.1"/>
    </source>
</evidence>
<gene>
    <name evidence="2" type="ORF">BK659_24125</name>
</gene>
<dbReference type="EMBL" id="MOBJ01000034">
    <property type="protein sequence ID" value="RON01605.1"/>
    <property type="molecule type" value="Genomic_DNA"/>
</dbReference>
<organism evidence="2 3">
    <name type="scientific">Pseudomonas brassicacearum</name>
    <dbReference type="NCBI Taxonomy" id="930166"/>
    <lineage>
        <taxon>Bacteria</taxon>
        <taxon>Pseudomonadati</taxon>
        <taxon>Pseudomonadota</taxon>
        <taxon>Gammaproteobacteria</taxon>
        <taxon>Pseudomonadales</taxon>
        <taxon>Pseudomonadaceae</taxon>
        <taxon>Pseudomonas</taxon>
    </lineage>
</organism>
<dbReference type="OrthoDB" id="6309046at2"/>
<proteinExistence type="predicted"/>
<evidence type="ECO:0000259" key="1">
    <source>
        <dbReference type="Pfam" id="PF13454"/>
    </source>
</evidence>
<dbReference type="PANTHER" id="PTHR40254:SF1">
    <property type="entry name" value="BLR0577 PROTEIN"/>
    <property type="match status" value="1"/>
</dbReference>
<dbReference type="Pfam" id="PF13454">
    <property type="entry name" value="NAD_binding_9"/>
    <property type="match status" value="1"/>
</dbReference>
<sequence length="523" mass="57940">MASTTQHPEFTLAIIGGGGACVAFLHHFVASISAEQARGMRIQVFEPRNSVGPGLAYHPDVDSLLLNRVAETMSVCARDFSTFTAWLRWKAHHAEELKAVSNTDLAEAFVPRAIFGRFLSDFFAETCAMARRKHLQIEVVQARVTAIDKDCRYRLSAAGSTHIADRVVLAVGNTGPRDHYGLDDHYRFIRSPYPISEQIAPTLIGQRICVIGSGLTAVDVVLSLNALGFTGQIDMISRSGRLPFVRGLPGPRHPLRFLTHAALEQLTLGGARQLALRSLLRLLRAELRAMHCDWRTLFRSDNDPLQHLHEEVAAATQHRDWQLVLAATNEVIEYAWNALNSADQQTITQHFAKDWLARRAPMPLANALKLKALIETGSLRLLAGDVRFEGQHEDLIKARYAATAETCEYDYVVNATGAAKWVECEQDSGVLWQLQQDGHALRDERGGLHVEFASGALLDRHRQPDPHLRLLGHMTSGTYFFVSSLEMIAKRARHMAEDLIRGLPPYLSAPAAPLASPSLAPTE</sequence>
<dbReference type="PANTHER" id="PTHR40254">
    <property type="entry name" value="BLR0577 PROTEIN"/>
    <property type="match status" value="1"/>
</dbReference>
<reference evidence="2 3" key="1">
    <citation type="submission" date="2016-10" db="EMBL/GenBank/DDBJ databases">
        <title>Comparative genome analysis of multiple Pseudomonas spp. focuses on biocontrol and plant growth promoting traits.</title>
        <authorList>
            <person name="Tao X.-Y."/>
            <person name="Taylor C.G."/>
        </authorList>
    </citation>
    <scope>NUCLEOTIDE SEQUENCE [LARGE SCALE GENOMIC DNA]</scope>
    <source>
        <strain evidence="2 3">48H11</strain>
    </source>
</reference>
<dbReference type="RefSeq" id="WP_123428060.1">
    <property type="nucleotide sequence ID" value="NZ_MOBJ01000034.1"/>
</dbReference>
<protein>
    <recommendedName>
        <fullName evidence="1">FAD-dependent urate hydroxylase HpyO/Asp monooxygenase CreE-like FAD/NAD(P)-binding domain-containing protein</fullName>
    </recommendedName>
</protein>
<feature type="domain" description="FAD-dependent urate hydroxylase HpyO/Asp monooxygenase CreE-like FAD/NAD(P)-binding" evidence="1">
    <location>
        <begin position="13"/>
        <end position="173"/>
    </location>
</feature>
<dbReference type="Proteomes" id="UP000286071">
    <property type="component" value="Unassembled WGS sequence"/>
</dbReference>
<dbReference type="InterPro" id="IPR052189">
    <property type="entry name" value="L-asp_N-monooxygenase_NS-form"/>
</dbReference>
<name>A0A423GVH7_9PSED</name>
<dbReference type="InterPro" id="IPR036188">
    <property type="entry name" value="FAD/NAD-bd_sf"/>
</dbReference>
<comment type="caution">
    <text evidence="2">The sequence shown here is derived from an EMBL/GenBank/DDBJ whole genome shotgun (WGS) entry which is preliminary data.</text>
</comment>
<evidence type="ECO:0000313" key="3">
    <source>
        <dbReference type="Proteomes" id="UP000286071"/>
    </source>
</evidence>